<dbReference type="EMBL" id="JABTTQ020001803">
    <property type="protein sequence ID" value="KAK6128207.1"/>
    <property type="molecule type" value="Genomic_DNA"/>
</dbReference>
<evidence type="ECO:0000313" key="7">
    <source>
        <dbReference type="EMBL" id="KAK6128207.1"/>
    </source>
</evidence>
<proteinExistence type="inferred from homology"/>
<organism evidence="7 8">
    <name type="scientific">Rehmannia glutinosa</name>
    <name type="common">Chinese foxglove</name>
    <dbReference type="NCBI Taxonomy" id="99300"/>
    <lineage>
        <taxon>Eukaryota</taxon>
        <taxon>Viridiplantae</taxon>
        <taxon>Streptophyta</taxon>
        <taxon>Embryophyta</taxon>
        <taxon>Tracheophyta</taxon>
        <taxon>Spermatophyta</taxon>
        <taxon>Magnoliopsida</taxon>
        <taxon>eudicotyledons</taxon>
        <taxon>Gunneridae</taxon>
        <taxon>Pentapetalae</taxon>
        <taxon>asterids</taxon>
        <taxon>lamiids</taxon>
        <taxon>Lamiales</taxon>
        <taxon>Orobanchaceae</taxon>
        <taxon>Rehmannieae</taxon>
        <taxon>Rehmannia</taxon>
    </lineage>
</organism>
<evidence type="ECO:0000256" key="5">
    <source>
        <dbReference type="ARBA" id="ARBA00023002"/>
    </source>
</evidence>
<evidence type="ECO:0000313" key="8">
    <source>
        <dbReference type="Proteomes" id="UP001318860"/>
    </source>
</evidence>
<dbReference type="Gene3D" id="3.50.50.60">
    <property type="entry name" value="FAD/NAD(P)-binding domain"/>
    <property type="match status" value="3"/>
</dbReference>
<dbReference type="InterPro" id="IPR000960">
    <property type="entry name" value="Flavin_mOase"/>
</dbReference>
<keyword evidence="8" id="KW-1185">Reference proteome</keyword>
<dbReference type="Pfam" id="PF00743">
    <property type="entry name" value="FMO-like"/>
    <property type="match status" value="1"/>
</dbReference>
<keyword evidence="6" id="KW-0503">Monooxygenase</keyword>
<evidence type="ECO:0000256" key="3">
    <source>
        <dbReference type="ARBA" id="ARBA00022827"/>
    </source>
</evidence>
<keyword evidence="4" id="KW-0521">NADP</keyword>
<accession>A0ABR0UZW3</accession>
<protein>
    <recommendedName>
        <fullName evidence="6">Flavin-containing monooxygenase</fullName>
        <ecNumber evidence="6">1.-.-.-</ecNumber>
    </recommendedName>
</protein>
<keyword evidence="5 6" id="KW-0560">Oxidoreductase</keyword>
<dbReference type="InterPro" id="IPR050346">
    <property type="entry name" value="FMO-like"/>
</dbReference>
<keyword evidence="2 6" id="KW-0285">Flavoprotein</keyword>
<name>A0ABR0UZW3_REHGL</name>
<reference evidence="7 8" key="1">
    <citation type="journal article" date="2021" name="Comput. Struct. Biotechnol. J.">
        <title>De novo genome assembly of the potent medicinal plant Rehmannia glutinosa using nanopore technology.</title>
        <authorList>
            <person name="Ma L."/>
            <person name="Dong C."/>
            <person name="Song C."/>
            <person name="Wang X."/>
            <person name="Zheng X."/>
            <person name="Niu Y."/>
            <person name="Chen S."/>
            <person name="Feng W."/>
        </authorList>
    </citation>
    <scope>NUCLEOTIDE SEQUENCE [LARGE SCALE GENOMIC DNA]</scope>
    <source>
        <strain evidence="7">DH-2019</strain>
    </source>
</reference>
<evidence type="ECO:0000256" key="1">
    <source>
        <dbReference type="ARBA" id="ARBA00009183"/>
    </source>
</evidence>
<gene>
    <name evidence="7" type="ORF">DH2020_038051</name>
</gene>
<keyword evidence="3 6" id="KW-0274">FAD</keyword>
<comment type="caution">
    <text evidence="7">The sequence shown here is derived from an EMBL/GenBank/DDBJ whole genome shotgun (WGS) entry which is preliminary data.</text>
</comment>
<evidence type="ECO:0000256" key="2">
    <source>
        <dbReference type="ARBA" id="ARBA00022630"/>
    </source>
</evidence>
<dbReference type="InterPro" id="IPR020946">
    <property type="entry name" value="Flavin_mOase-like"/>
</dbReference>
<sequence length="455" mass="51664">MAACENEIGIIGGGISGLLACKYTLSKRFNPIVFESRNKFSDFPWPLSVAQDFPTQKQVLKYIQSYAHNHDLLKYVKLDSRVVSLSYDENGPSEEEMQKWTLWGGTCELSDVPKENGSDFPNMPEFPRGKGPQVFQGKVMHSMDYSSMDHASAARLIQGKRVAVVGNRKSGMDISMECSSANDCIYIYIYTVDGINRATEHWNMPAHSPWGITVEYLSRNRFSQLLVHKPGEGILLSILATFLSPLRWSISKFVESHIRKKLRLAKHGMVPNHSFSKPCSTATVPEGFFDRVEQGSIILKKTQHFSFCSQGIVVDGETEPLKIDLLILATSFRGIDKLKAAFISPAFRDLMDKEDTTRLPLYRACVHPRIPQVAFVGFAESFANLFTSEMTCRWLAELLDGTFMLPSVKEMEKDVSQLDKYMKKSLGEYYSRYCLDEVQIWYNDQLCKDMGWKPQ</sequence>
<comment type="similarity">
    <text evidence="1 6">Belongs to the FMO family.</text>
</comment>
<comment type="cofactor">
    <cofactor evidence="6">
        <name>FAD</name>
        <dbReference type="ChEBI" id="CHEBI:57692"/>
    </cofactor>
</comment>
<dbReference type="SUPFAM" id="SSF51905">
    <property type="entry name" value="FAD/NAD(P)-binding domain"/>
    <property type="match status" value="2"/>
</dbReference>
<dbReference type="PIRSF" id="PIRSF000332">
    <property type="entry name" value="FMO"/>
    <property type="match status" value="1"/>
</dbReference>
<dbReference type="EC" id="1.-.-.-" evidence="6"/>
<dbReference type="PANTHER" id="PTHR23023">
    <property type="entry name" value="DIMETHYLANILINE MONOOXYGENASE"/>
    <property type="match status" value="1"/>
</dbReference>
<evidence type="ECO:0000256" key="6">
    <source>
        <dbReference type="RuleBase" id="RU361177"/>
    </source>
</evidence>
<dbReference type="Proteomes" id="UP001318860">
    <property type="component" value="Unassembled WGS sequence"/>
</dbReference>
<evidence type="ECO:0000256" key="4">
    <source>
        <dbReference type="ARBA" id="ARBA00022857"/>
    </source>
</evidence>
<dbReference type="InterPro" id="IPR036188">
    <property type="entry name" value="FAD/NAD-bd_sf"/>
</dbReference>